<keyword evidence="4" id="KW-1185">Reference proteome</keyword>
<sequence length="513" mass="59098">MIDEELFQAKKLYPFQEKTVNAIIDELDKNGSDYNLLFQLPTGGGKTVIFSEVAKSYIERYQKKVLILTHRIELSVQTSKQLNAIGISNKVISSDVKNLIDEEHHPCYIAMVETLNNRLQEDENFVDGVGLVIVDEAHYNSFRKIFQYYSGANILGVTATPLSSNKALPLNDHYNKLLVGESIASLIQGGYLSDAETFTYDVNLHGLKIGTNGDFTVSSSETVYGNYFMQEKLLFAYEEVAVGDKTLIFNSGIETSLRVEETFKKRGYKIRHLDSTFSDKDRKDVLSWFKTTKDAILTSVGILTTGFDEPTVETIILNRATRSLTLYHQMIGRGSRRLPNKSNFKLIDLGNNVRRFGLWQDYINWQDAFRFPDRFLESRLSEDDDLEFEVEFEFPRHMEQLVDTNFLEEFSIRDVYYECLDKGEKGKLAVDLSLANHCEGIVRKTKDLDDAIQIVDALQDHIEHRLKLYTKCIAKSTPNYFKYLMETYNRQLRQEIRMKFDEIEAEAEEAELD</sequence>
<dbReference type="PROSITE" id="PS51192">
    <property type="entry name" value="HELICASE_ATP_BIND_1"/>
    <property type="match status" value="1"/>
</dbReference>
<dbReference type="GO" id="GO:0004386">
    <property type="term" value="F:helicase activity"/>
    <property type="evidence" value="ECO:0007669"/>
    <property type="project" value="UniProtKB-KW"/>
</dbReference>
<evidence type="ECO:0000313" key="3">
    <source>
        <dbReference type="EMBL" id="TSJ47664.1"/>
    </source>
</evidence>
<dbReference type="PROSITE" id="PS51194">
    <property type="entry name" value="HELICASE_CTER"/>
    <property type="match status" value="1"/>
</dbReference>
<dbReference type="InterPro" id="IPR050742">
    <property type="entry name" value="Helicase_Restrict-Modif_Enz"/>
</dbReference>
<name>A0A556N650_9FLAO</name>
<organism evidence="3 4">
    <name type="scientific">Fluviicola chungangensis</name>
    <dbReference type="NCBI Taxonomy" id="2597671"/>
    <lineage>
        <taxon>Bacteria</taxon>
        <taxon>Pseudomonadati</taxon>
        <taxon>Bacteroidota</taxon>
        <taxon>Flavobacteriia</taxon>
        <taxon>Flavobacteriales</taxon>
        <taxon>Crocinitomicaceae</taxon>
        <taxon>Fluviicola</taxon>
    </lineage>
</organism>
<dbReference type="Proteomes" id="UP000316008">
    <property type="component" value="Unassembled WGS sequence"/>
</dbReference>
<evidence type="ECO:0000259" key="1">
    <source>
        <dbReference type="PROSITE" id="PS51192"/>
    </source>
</evidence>
<dbReference type="GO" id="GO:0003677">
    <property type="term" value="F:DNA binding"/>
    <property type="evidence" value="ECO:0007669"/>
    <property type="project" value="InterPro"/>
</dbReference>
<dbReference type="OrthoDB" id="9802848at2"/>
<evidence type="ECO:0000259" key="2">
    <source>
        <dbReference type="PROSITE" id="PS51194"/>
    </source>
</evidence>
<dbReference type="InterPro" id="IPR027417">
    <property type="entry name" value="P-loop_NTPase"/>
</dbReference>
<keyword evidence="3" id="KW-0067">ATP-binding</keyword>
<comment type="caution">
    <text evidence="3">The sequence shown here is derived from an EMBL/GenBank/DDBJ whole genome shotgun (WGS) entry which is preliminary data.</text>
</comment>
<dbReference type="InterPro" id="IPR001650">
    <property type="entry name" value="Helicase_C-like"/>
</dbReference>
<dbReference type="SMART" id="SM00490">
    <property type="entry name" value="HELICc"/>
    <property type="match status" value="1"/>
</dbReference>
<proteinExistence type="predicted"/>
<dbReference type="PANTHER" id="PTHR47396">
    <property type="entry name" value="TYPE I RESTRICTION ENZYME ECOKI R PROTEIN"/>
    <property type="match status" value="1"/>
</dbReference>
<dbReference type="PANTHER" id="PTHR47396:SF1">
    <property type="entry name" value="ATP-DEPENDENT HELICASE IRC3-RELATED"/>
    <property type="match status" value="1"/>
</dbReference>
<protein>
    <submittedName>
        <fullName evidence="3">DEAD/DEAH box helicase</fullName>
    </submittedName>
</protein>
<reference evidence="3 4" key="1">
    <citation type="submission" date="2019-07" db="EMBL/GenBank/DDBJ databases">
        <authorList>
            <person name="Huq M.A."/>
        </authorList>
    </citation>
    <scope>NUCLEOTIDE SEQUENCE [LARGE SCALE GENOMIC DNA]</scope>
    <source>
        <strain evidence="3 4">MAH-3</strain>
    </source>
</reference>
<evidence type="ECO:0000313" key="4">
    <source>
        <dbReference type="Proteomes" id="UP000316008"/>
    </source>
</evidence>
<keyword evidence="3" id="KW-0347">Helicase</keyword>
<dbReference type="InterPro" id="IPR014001">
    <property type="entry name" value="Helicase_ATP-bd"/>
</dbReference>
<feature type="domain" description="Helicase ATP-binding" evidence="1">
    <location>
        <begin position="27"/>
        <end position="179"/>
    </location>
</feature>
<dbReference type="GO" id="GO:0016787">
    <property type="term" value="F:hydrolase activity"/>
    <property type="evidence" value="ECO:0007669"/>
    <property type="project" value="InterPro"/>
</dbReference>
<keyword evidence="3" id="KW-0547">Nucleotide-binding</keyword>
<dbReference type="Pfam" id="PF00271">
    <property type="entry name" value="Helicase_C"/>
    <property type="match status" value="1"/>
</dbReference>
<accession>A0A556N650</accession>
<dbReference type="RefSeq" id="WP_144331199.1">
    <property type="nucleotide sequence ID" value="NZ_VLPL01000001.1"/>
</dbReference>
<dbReference type="SUPFAM" id="SSF52540">
    <property type="entry name" value="P-loop containing nucleoside triphosphate hydrolases"/>
    <property type="match status" value="1"/>
</dbReference>
<dbReference type="SMART" id="SM00487">
    <property type="entry name" value="DEXDc"/>
    <property type="match status" value="1"/>
</dbReference>
<gene>
    <name evidence="3" type="ORF">FO442_00630</name>
</gene>
<feature type="domain" description="Helicase C-terminal" evidence="2">
    <location>
        <begin position="232"/>
        <end position="377"/>
    </location>
</feature>
<dbReference type="Pfam" id="PF04851">
    <property type="entry name" value="ResIII"/>
    <property type="match status" value="1"/>
</dbReference>
<dbReference type="GO" id="GO:0005524">
    <property type="term" value="F:ATP binding"/>
    <property type="evidence" value="ECO:0007669"/>
    <property type="project" value="InterPro"/>
</dbReference>
<keyword evidence="3" id="KW-0378">Hydrolase</keyword>
<dbReference type="InterPro" id="IPR006935">
    <property type="entry name" value="Helicase/UvrB_N"/>
</dbReference>
<dbReference type="AlphaFoldDB" id="A0A556N650"/>
<dbReference type="Gene3D" id="3.40.50.300">
    <property type="entry name" value="P-loop containing nucleotide triphosphate hydrolases"/>
    <property type="match status" value="2"/>
</dbReference>
<dbReference type="GO" id="GO:0005829">
    <property type="term" value="C:cytosol"/>
    <property type="evidence" value="ECO:0007669"/>
    <property type="project" value="TreeGrafter"/>
</dbReference>
<dbReference type="EMBL" id="VLPL01000001">
    <property type="protein sequence ID" value="TSJ47664.1"/>
    <property type="molecule type" value="Genomic_DNA"/>
</dbReference>